<dbReference type="AlphaFoldDB" id="A0A5J5EIZ4"/>
<sequence length="371" mass="42574">MPFEPRICTCSYSEYRHVVKSDAEWQRPQAKALIDHVGAAFAGNNASKPITAGPQRTRKRSPSVSLGEEDSVEENTQPLIRRVKRELPDPYIARLPTLKPRLSKQMDPSSAGHQLEGTSNSGAEPTIQRDTEEELRVNVCQVTQDEGFLLPRCGLEDDDNTAEETDDTEDSDQEMFELMVGAMRRGYEVEETDEEETDGYGTDEEDEKANQEDDQLSHCEPSGALHVRAVDSEDQVFHADTLIFDYRDPFGDALTTKDVLSMSMYGIHREFKTQRRCVNKIHDVMGRMLDAENKPHDERTVNKRIKQRTGVNEIMYDCCPRSHMSYAMYLEDTECRVCQHPRWKTITNLRSKNKTEKRVPYARHIYIPLTH</sequence>
<name>A0A5J5EIZ4_9PEZI</name>
<proteinExistence type="predicted"/>
<accession>A0A5J5EIZ4</accession>
<dbReference type="InParanoid" id="A0A5J5EIZ4"/>
<feature type="compositionally biased region" description="Polar residues" evidence="1">
    <location>
        <begin position="106"/>
        <end position="123"/>
    </location>
</feature>
<feature type="region of interest" description="Disordered" evidence="1">
    <location>
        <begin position="151"/>
        <end position="172"/>
    </location>
</feature>
<protein>
    <submittedName>
        <fullName evidence="2">Uncharacterized protein</fullName>
    </submittedName>
</protein>
<dbReference type="OrthoDB" id="1268861at2759"/>
<comment type="caution">
    <text evidence="2">The sequence shown here is derived from an EMBL/GenBank/DDBJ whole genome shotgun (WGS) entry which is preliminary data.</text>
</comment>
<evidence type="ECO:0000313" key="3">
    <source>
        <dbReference type="Proteomes" id="UP000326924"/>
    </source>
</evidence>
<evidence type="ECO:0000313" key="2">
    <source>
        <dbReference type="EMBL" id="KAA8895665.1"/>
    </source>
</evidence>
<evidence type="ECO:0000256" key="1">
    <source>
        <dbReference type="SAM" id="MobiDB-lite"/>
    </source>
</evidence>
<gene>
    <name evidence="2" type="ORF">FN846DRAFT_893949</name>
</gene>
<reference evidence="2 3" key="1">
    <citation type="submission" date="2019-09" db="EMBL/GenBank/DDBJ databases">
        <title>Draft genome of the ectomycorrhizal ascomycete Sphaerosporella brunnea.</title>
        <authorList>
            <consortium name="DOE Joint Genome Institute"/>
            <person name="Benucci G.M."/>
            <person name="Marozzi G."/>
            <person name="Antonielli L."/>
            <person name="Sanchez S."/>
            <person name="Marco P."/>
            <person name="Wang X."/>
            <person name="Falini L.B."/>
            <person name="Barry K."/>
            <person name="Haridas S."/>
            <person name="Lipzen A."/>
            <person name="Labutti K."/>
            <person name="Grigoriev I.V."/>
            <person name="Murat C."/>
            <person name="Martin F."/>
            <person name="Albertini E."/>
            <person name="Donnini D."/>
            <person name="Bonito G."/>
        </authorList>
    </citation>
    <scope>NUCLEOTIDE SEQUENCE [LARGE SCALE GENOMIC DNA]</scope>
    <source>
        <strain evidence="2 3">Sb_GMNB300</strain>
    </source>
</reference>
<feature type="compositionally biased region" description="Acidic residues" evidence="1">
    <location>
        <begin position="189"/>
        <end position="207"/>
    </location>
</feature>
<dbReference type="Proteomes" id="UP000326924">
    <property type="component" value="Unassembled WGS sequence"/>
</dbReference>
<feature type="region of interest" description="Disordered" evidence="1">
    <location>
        <begin position="187"/>
        <end position="216"/>
    </location>
</feature>
<keyword evidence="3" id="KW-1185">Reference proteome</keyword>
<organism evidence="2 3">
    <name type="scientific">Sphaerosporella brunnea</name>
    <dbReference type="NCBI Taxonomy" id="1250544"/>
    <lineage>
        <taxon>Eukaryota</taxon>
        <taxon>Fungi</taxon>
        <taxon>Dikarya</taxon>
        <taxon>Ascomycota</taxon>
        <taxon>Pezizomycotina</taxon>
        <taxon>Pezizomycetes</taxon>
        <taxon>Pezizales</taxon>
        <taxon>Pyronemataceae</taxon>
        <taxon>Sphaerosporella</taxon>
    </lineage>
</organism>
<dbReference type="EMBL" id="VXIS01000250">
    <property type="protein sequence ID" value="KAA8895665.1"/>
    <property type="molecule type" value="Genomic_DNA"/>
</dbReference>
<feature type="region of interest" description="Disordered" evidence="1">
    <location>
        <begin position="45"/>
        <end position="76"/>
    </location>
</feature>
<feature type="compositionally biased region" description="Acidic residues" evidence="1">
    <location>
        <begin position="156"/>
        <end position="172"/>
    </location>
</feature>
<feature type="region of interest" description="Disordered" evidence="1">
    <location>
        <begin position="99"/>
        <end position="127"/>
    </location>
</feature>